<evidence type="ECO:0000256" key="8">
    <source>
        <dbReference type="ARBA" id="ARBA00022989"/>
    </source>
</evidence>
<dbReference type="RefSeq" id="WP_143783795.1">
    <property type="nucleotide sequence ID" value="NZ_CP041616.1"/>
</dbReference>
<comment type="subcellular location">
    <subcellularLocation>
        <location evidence="2">Membrane</location>
        <topology evidence="2">Multi-pass membrane protein</topology>
    </subcellularLocation>
</comment>
<proteinExistence type="inferred from homology"/>
<dbReference type="AlphaFoldDB" id="A0A516GC80"/>
<protein>
    <submittedName>
        <fullName evidence="13">Site-2 protease family protein</fullName>
    </submittedName>
</protein>
<evidence type="ECO:0000313" key="14">
    <source>
        <dbReference type="Proteomes" id="UP000315395"/>
    </source>
</evidence>
<evidence type="ECO:0000256" key="1">
    <source>
        <dbReference type="ARBA" id="ARBA00001947"/>
    </source>
</evidence>
<evidence type="ECO:0000256" key="2">
    <source>
        <dbReference type="ARBA" id="ARBA00004141"/>
    </source>
</evidence>
<evidence type="ECO:0000313" key="13">
    <source>
        <dbReference type="EMBL" id="QDO89118.1"/>
    </source>
</evidence>
<dbReference type="EMBL" id="CP041616">
    <property type="protein sequence ID" value="QDO89118.1"/>
    <property type="molecule type" value="Genomic_DNA"/>
</dbReference>
<keyword evidence="7" id="KW-0862">Zinc</keyword>
<dbReference type="InterPro" id="IPR041489">
    <property type="entry name" value="PDZ_6"/>
</dbReference>
<keyword evidence="10 11" id="KW-0472">Membrane</keyword>
<dbReference type="InterPro" id="IPR008915">
    <property type="entry name" value="Peptidase_M50"/>
</dbReference>
<evidence type="ECO:0000259" key="12">
    <source>
        <dbReference type="PROSITE" id="PS50106"/>
    </source>
</evidence>
<feature type="transmembrane region" description="Helical" evidence="11">
    <location>
        <begin position="125"/>
        <end position="150"/>
    </location>
</feature>
<evidence type="ECO:0000256" key="11">
    <source>
        <dbReference type="SAM" id="Phobius"/>
    </source>
</evidence>
<keyword evidence="6" id="KW-0378">Hydrolase</keyword>
<comment type="cofactor">
    <cofactor evidence="1">
        <name>Zn(2+)</name>
        <dbReference type="ChEBI" id="CHEBI:29105"/>
    </cofactor>
</comment>
<dbReference type="Proteomes" id="UP000315395">
    <property type="component" value="Chromosome"/>
</dbReference>
<evidence type="ECO:0000256" key="5">
    <source>
        <dbReference type="ARBA" id="ARBA00022692"/>
    </source>
</evidence>
<feature type="domain" description="PDZ" evidence="12">
    <location>
        <begin position="177"/>
        <end position="227"/>
    </location>
</feature>
<evidence type="ECO:0000256" key="10">
    <source>
        <dbReference type="ARBA" id="ARBA00023136"/>
    </source>
</evidence>
<dbReference type="OrthoDB" id="9782003at2"/>
<dbReference type="KEGG" id="orz:FNH13_12930"/>
<evidence type="ECO:0000256" key="7">
    <source>
        <dbReference type="ARBA" id="ARBA00022833"/>
    </source>
</evidence>
<dbReference type="SUPFAM" id="SSF50156">
    <property type="entry name" value="PDZ domain-like"/>
    <property type="match status" value="1"/>
</dbReference>
<dbReference type="Pfam" id="PF02163">
    <property type="entry name" value="Peptidase_M50"/>
    <property type="match status" value="1"/>
</dbReference>
<dbReference type="GO" id="GO:0016020">
    <property type="term" value="C:membrane"/>
    <property type="evidence" value="ECO:0007669"/>
    <property type="project" value="UniProtKB-SubCell"/>
</dbReference>
<accession>A0A516GC80</accession>
<organism evidence="13 14">
    <name type="scientific">Ornithinimicrobium ciconiae</name>
    <dbReference type="NCBI Taxonomy" id="2594265"/>
    <lineage>
        <taxon>Bacteria</taxon>
        <taxon>Bacillati</taxon>
        <taxon>Actinomycetota</taxon>
        <taxon>Actinomycetes</taxon>
        <taxon>Micrococcales</taxon>
        <taxon>Ornithinimicrobiaceae</taxon>
        <taxon>Ornithinimicrobium</taxon>
    </lineage>
</organism>
<evidence type="ECO:0000256" key="9">
    <source>
        <dbReference type="ARBA" id="ARBA00023049"/>
    </source>
</evidence>
<keyword evidence="14" id="KW-1185">Reference proteome</keyword>
<feature type="transmembrane region" description="Helical" evidence="11">
    <location>
        <begin position="351"/>
        <end position="371"/>
    </location>
</feature>
<name>A0A516GC80_9MICO</name>
<dbReference type="GO" id="GO:0006508">
    <property type="term" value="P:proteolysis"/>
    <property type="evidence" value="ECO:0007669"/>
    <property type="project" value="UniProtKB-KW"/>
</dbReference>
<evidence type="ECO:0000256" key="4">
    <source>
        <dbReference type="ARBA" id="ARBA00022670"/>
    </source>
</evidence>
<dbReference type="Pfam" id="PF17820">
    <property type="entry name" value="PDZ_6"/>
    <property type="match status" value="1"/>
</dbReference>
<dbReference type="CDD" id="cd06163">
    <property type="entry name" value="S2P-M50_PDZ_RseP-like"/>
    <property type="match status" value="1"/>
</dbReference>
<feature type="transmembrane region" description="Helical" evidence="11">
    <location>
        <begin position="410"/>
        <end position="431"/>
    </location>
</feature>
<keyword evidence="5 11" id="KW-0812">Transmembrane</keyword>
<comment type="similarity">
    <text evidence="3">Belongs to the peptidase M50B family.</text>
</comment>
<keyword evidence="4 13" id="KW-0645">Protease</keyword>
<keyword evidence="8 11" id="KW-1133">Transmembrane helix</keyword>
<evidence type="ECO:0000256" key="3">
    <source>
        <dbReference type="ARBA" id="ARBA00007931"/>
    </source>
</evidence>
<dbReference type="InterPro" id="IPR036034">
    <property type="entry name" value="PDZ_sf"/>
</dbReference>
<keyword evidence="9" id="KW-0482">Metalloprotease</keyword>
<dbReference type="InterPro" id="IPR001478">
    <property type="entry name" value="PDZ"/>
</dbReference>
<reference evidence="13 14" key="1">
    <citation type="submission" date="2019-07" db="EMBL/GenBank/DDBJ databases">
        <title>complete genome sequencing of Ornithinimicrobium sp. H23M54.</title>
        <authorList>
            <person name="Bae J.-W."/>
            <person name="Lee S.-Y."/>
        </authorList>
    </citation>
    <scope>NUCLEOTIDE SEQUENCE [LARGE SCALE GENOMIC DNA]</scope>
    <source>
        <strain evidence="13 14">H23M54</strain>
    </source>
</reference>
<dbReference type="PANTHER" id="PTHR42837">
    <property type="entry name" value="REGULATOR OF SIGMA-E PROTEASE RSEP"/>
    <property type="match status" value="1"/>
</dbReference>
<dbReference type="Gene3D" id="2.30.42.10">
    <property type="match status" value="1"/>
</dbReference>
<dbReference type="PANTHER" id="PTHR42837:SF2">
    <property type="entry name" value="MEMBRANE METALLOPROTEASE ARASP2, CHLOROPLASTIC-RELATED"/>
    <property type="match status" value="1"/>
</dbReference>
<dbReference type="GO" id="GO:0004222">
    <property type="term" value="F:metalloendopeptidase activity"/>
    <property type="evidence" value="ECO:0007669"/>
    <property type="project" value="InterPro"/>
</dbReference>
<gene>
    <name evidence="13" type="ORF">FNH13_12930</name>
</gene>
<evidence type="ECO:0000256" key="6">
    <source>
        <dbReference type="ARBA" id="ARBA00022801"/>
    </source>
</evidence>
<sequence>MMYLLGVLLMVFGVALSIALHEIGHLVPAKKFGVKVTQYMVGFGPTIWSRRRGETEYGVKAIPLGGYVRMIGMFPPRPQDQGRLRASSTGRWSQMADQARAESMEEIGPGDEDRVFYRLPVWKRIVVMFGGPLMNLAIAAVLLTGILVIAGLPASTAKISAVSECAPTEVTATDCTGEPASPAVSAGLQVGDVITHVNGVAVGSWSEATYQIQNAPEQAVFTVDRAGDSLDLQATLVERDRPVYNADGTLQLDAAGEPVLEPRRFFGASGSIEYVAQPIAEAPAFVGGAVVDTARIFLKLPEKLVGVYQAAFGGQDRDLEGPMSVVGVGRVAGEVTDGSLGALTESFEGKAVMLLSLLASLNIALFVFNMVPLLPLDGGHIAGALWEGVKKTWARLRGLPEPLPVDIAKALPVAYTVAIALIGMTLLLVYADLVNPIRLAG</sequence>
<dbReference type="PROSITE" id="PS50106">
    <property type="entry name" value="PDZ"/>
    <property type="match status" value="1"/>
</dbReference>
<dbReference type="InterPro" id="IPR004387">
    <property type="entry name" value="Pept_M50_Zn"/>
</dbReference>